<evidence type="ECO:0000256" key="2">
    <source>
        <dbReference type="ARBA" id="ARBA00022692"/>
    </source>
</evidence>
<dbReference type="PANTHER" id="PTHR33048:SF47">
    <property type="entry name" value="INTEGRAL MEMBRANE PROTEIN-RELATED"/>
    <property type="match status" value="1"/>
</dbReference>
<sequence>MASTNGSPMHLPDPAPPMVYTVRGVIGAFGLLTLLPYLRRFITHAFGLDDYLILLALFMVLVFAALSVIFTTYGIGYHQDTVPTSDMIMMEKYVYILFCLYLWVALAVKCSLTVFIMRVSPTKWIRRMGLGIMVLMAIVTVSGELPLIFQCWPVQAAIITLPMPTIWKLQMPVQRRLFIIELFCLGFVACGAGLARIPLLDFQVNSTDYTYVGAVPLILMNIGYALGLITASLPSLRALLRNIPGLNSNKKSTDPSQDRRNGLDHSEYHLSERSHWAHKIRGKGKLDHESCNNESQQQIVVTTTVEQD</sequence>
<feature type="transmembrane region" description="Helical" evidence="6">
    <location>
        <begin position="124"/>
        <end position="141"/>
    </location>
</feature>
<dbReference type="InterPro" id="IPR049326">
    <property type="entry name" value="Rhodopsin_dom_fungi"/>
</dbReference>
<protein>
    <recommendedName>
        <fullName evidence="7">Rhodopsin domain-containing protein</fullName>
    </recommendedName>
</protein>
<dbReference type="GO" id="GO:0016020">
    <property type="term" value="C:membrane"/>
    <property type="evidence" value="ECO:0007669"/>
    <property type="project" value="UniProtKB-SubCell"/>
</dbReference>
<dbReference type="PANTHER" id="PTHR33048">
    <property type="entry name" value="PTH11-LIKE INTEGRAL MEMBRANE PROTEIN (AFU_ORTHOLOGUE AFUA_5G11245)"/>
    <property type="match status" value="1"/>
</dbReference>
<dbReference type="Proteomes" id="UP001143548">
    <property type="component" value="Unassembled WGS sequence"/>
</dbReference>
<dbReference type="EMBL" id="BROQ01000052">
    <property type="protein sequence ID" value="GKZ22482.1"/>
    <property type="molecule type" value="Genomic_DNA"/>
</dbReference>
<feature type="transmembrane region" description="Helical" evidence="6">
    <location>
        <begin position="20"/>
        <end position="39"/>
    </location>
</feature>
<dbReference type="AlphaFoldDB" id="A0A9W5YUT3"/>
<proteinExistence type="inferred from homology"/>
<gene>
    <name evidence="8" type="ORF">AbraCBS73388_008636</name>
</gene>
<comment type="similarity">
    <text evidence="5">Belongs to the SAT4 family.</text>
</comment>
<accession>A0A9W5YUT3</accession>
<keyword evidence="4 6" id="KW-0472">Membrane</keyword>
<comment type="subcellular location">
    <subcellularLocation>
        <location evidence="1">Membrane</location>
        <topology evidence="1">Multi-pass membrane protein</topology>
    </subcellularLocation>
</comment>
<name>A0A9W5YUT3_9EURO</name>
<feature type="transmembrane region" description="Helical" evidence="6">
    <location>
        <begin position="93"/>
        <end position="117"/>
    </location>
</feature>
<evidence type="ECO:0000256" key="5">
    <source>
        <dbReference type="ARBA" id="ARBA00038359"/>
    </source>
</evidence>
<comment type="caution">
    <text evidence="8">The sequence shown here is derived from an EMBL/GenBank/DDBJ whole genome shotgun (WGS) entry which is preliminary data.</text>
</comment>
<evidence type="ECO:0000256" key="4">
    <source>
        <dbReference type="ARBA" id="ARBA00023136"/>
    </source>
</evidence>
<feature type="transmembrane region" description="Helical" evidence="6">
    <location>
        <begin position="178"/>
        <end position="197"/>
    </location>
</feature>
<dbReference type="InterPro" id="IPR052337">
    <property type="entry name" value="SAT4-like"/>
</dbReference>
<evidence type="ECO:0000313" key="8">
    <source>
        <dbReference type="EMBL" id="GKZ22482.1"/>
    </source>
</evidence>
<reference evidence="8" key="1">
    <citation type="submission" date="2022-07" db="EMBL/GenBank/DDBJ databases">
        <title>Taxonomy of Aspergillus series Nigri: significant species reduction supported by multi-species coalescent approaches.</title>
        <authorList>
            <person name="Bian C."/>
            <person name="Kusuya Y."/>
            <person name="Sklenar F."/>
            <person name="D'hooge E."/>
            <person name="Yaguchi T."/>
            <person name="Takahashi H."/>
            <person name="Hubka V."/>
        </authorList>
    </citation>
    <scope>NUCLEOTIDE SEQUENCE</scope>
    <source>
        <strain evidence="8">CBS 733.88</strain>
    </source>
</reference>
<feature type="domain" description="Rhodopsin" evidence="7">
    <location>
        <begin position="38"/>
        <end position="157"/>
    </location>
</feature>
<evidence type="ECO:0000256" key="6">
    <source>
        <dbReference type="SAM" id="Phobius"/>
    </source>
</evidence>
<dbReference type="Pfam" id="PF20684">
    <property type="entry name" value="Fung_rhodopsin"/>
    <property type="match status" value="1"/>
</dbReference>
<keyword evidence="3 6" id="KW-1133">Transmembrane helix</keyword>
<feature type="transmembrane region" description="Helical" evidence="6">
    <location>
        <begin position="209"/>
        <end position="231"/>
    </location>
</feature>
<keyword evidence="2 6" id="KW-0812">Transmembrane</keyword>
<feature type="transmembrane region" description="Helical" evidence="6">
    <location>
        <begin position="51"/>
        <end position="73"/>
    </location>
</feature>
<evidence type="ECO:0000259" key="7">
    <source>
        <dbReference type="Pfam" id="PF20684"/>
    </source>
</evidence>
<evidence type="ECO:0000313" key="9">
    <source>
        <dbReference type="Proteomes" id="UP001143548"/>
    </source>
</evidence>
<evidence type="ECO:0000256" key="1">
    <source>
        <dbReference type="ARBA" id="ARBA00004141"/>
    </source>
</evidence>
<organism evidence="8 9">
    <name type="scientific">Aspergillus brasiliensis</name>
    <dbReference type="NCBI Taxonomy" id="319629"/>
    <lineage>
        <taxon>Eukaryota</taxon>
        <taxon>Fungi</taxon>
        <taxon>Dikarya</taxon>
        <taxon>Ascomycota</taxon>
        <taxon>Pezizomycotina</taxon>
        <taxon>Eurotiomycetes</taxon>
        <taxon>Eurotiomycetidae</taxon>
        <taxon>Eurotiales</taxon>
        <taxon>Aspergillaceae</taxon>
        <taxon>Aspergillus</taxon>
        <taxon>Aspergillus subgen. Circumdati</taxon>
    </lineage>
</organism>
<evidence type="ECO:0000256" key="3">
    <source>
        <dbReference type="ARBA" id="ARBA00022989"/>
    </source>
</evidence>